<feature type="chain" id="PRO_5015470498" evidence="2">
    <location>
        <begin position="23"/>
        <end position="317"/>
    </location>
</feature>
<evidence type="ECO:0000259" key="3">
    <source>
        <dbReference type="Pfam" id="PF03407"/>
    </source>
</evidence>
<dbReference type="Pfam" id="PF03407">
    <property type="entry name" value="Nucleotid_trans"/>
    <property type="match status" value="1"/>
</dbReference>
<dbReference type="PANTHER" id="PTHR46038">
    <property type="entry name" value="EXPRESSED PROTEIN-RELATED"/>
    <property type="match status" value="1"/>
</dbReference>
<protein>
    <submittedName>
        <fullName evidence="4">Nucleotide-diphospho-sugar transferase</fullName>
    </submittedName>
</protein>
<comment type="similarity">
    <text evidence="1">Belongs to the glycosyltransferase 77 family.</text>
</comment>
<dbReference type="PANTHER" id="PTHR46038:SF29">
    <property type="entry name" value="NUCLEOTIDE-DIPHOSPHO-SUGAR TRANSFERASE DOMAIN-CONTAINING PROTEIN"/>
    <property type="match status" value="1"/>
</dbReference>
<keyword evidence="5" id="KW-1185">Reference proteome</keyword>
<proteinExistence type="inferred from homology"/>
<dbReference type="OrthoDB" id="540503at2759"/>
<dbReference type="Proteomes" id="UP000245207">
    <property type="component" value="Unassembled WGS sequence"/>
</dbReference>
<evidence type="ECO:0000313" key="5">
    <source>
        <dbReference type="Proteomes" id="UP000245207"/>
    </source>
</evidence>
<reference evidence="4 5" key="1">
    <citation type="journal article" date="2018" name="Mol. Plant">
        <title>The genome of Artemisia annua provides insight into the evolution of Asteraceae family and artemisinin biosynthesis.</title>
        <authorList>
            <person name="Shen Q."/>
            <person name="Zhang L."/>
            <person name="Liao Z."/>
            <person name="Wang S."/>
            <person name="Yan T."/>
            <person name="Shi P."/>
            <person name="Liu M."/>
            <person name="Fu X."/>
            <person name="Pan Q."/>
            <person name="Wang Y."/>
            <person name="Lv Z."/>
            <person name="Lu X."/>
            <person name="Zhang F."/>
            <person name="Jiang W."/>
            <person name="Ma Y."/>
            <person name="Chen M."/>
            <person name="Hao X."/>
            <person name="Li L."/>
            <person name="Tang Y."/>
            <person name="Lv G."/>
            <person name="Zhou Y."/>
            <person name="Sun X."/>
            <person name="Brodelius P.E."/>
            <person name="Rose J.K.C."/>
            <person name="Tang K."/>
        </authorList>
    </citation>
    <scope>NUCLEOTIDE SEQUENCE [LARGE SCALE GENOMIC DNA]</scope>
    <source>
        <strain evidence="5">cv. Huhao1</strain>
        <tissue evidence="4">Leaf</tissue>
    </source>
</reference>
<organism evidence="4 5">
    <name type="scientific">Artemisia annua</name>
    <name type="common">Sweet wormwood</name>
    <dbReference type="NCBI Taxonomy" id="35608"/>
    <lineage>
        <taxon>Eukaryota</taxon>
        <taxon>Viridiplantae</taxon>
        <taxon>Streptophyta</taxon>
        <taxon>Embryophyta</taxon>
        <taxon>Tracheophyta</taxon>
        <taxon>Spermatophyta</taxon>
        <taxon>Magnoliopsida</taxon>
        <taxon>eudicotyledons</taxon>
        <taxon>Gunneridae</taxon>
        <taxon>Pentapetalae</taxon>
        <taxon>asterids</taxon>
        <taxon>campanulids</taxon>
        <taxon>Asterales</taxon>
        <taxon>Asteraceae</taxon>
        <taxon>Asteroideae</taxon>
        <taxon>Anthemideae</taxon>
        <taxon>Artemisiinae</taxon>
        <taxon>Artemisia</taxon>
    </lineage>
</organism>
<evidence type="ECO:0000256" key="1">
    <source>
        <dbReference type="ARBA" id="ARBA00007033"/>
    </source>
</evidence>
<keyword evidence="2" id="KW-0732">Signal</keyword>
<keyword evidence="4" id="KW-0808">Transferase</keyword>
<comment type="caution">
    <text evidence="4">The sequence shown here is derived from an EMBL/GenBank/DDBJ whole genome shotgun (WGS) entry which is preliminary data.</text>
</comment>
<dbReference type="STRING" id="35608.A0A2U1NTH5"/>
<accession>A0A2U1NTH5</accession>
<feature type="domain" description="Nucleotide-diphospho-sugar transferase" evidence="3">
    <location>
        <begin position="81"/>
        <end position="281"/>
    </location>
</feature>
<sequence length="317" mass="36769">MNILALILSILMICAHINILQPDGMEKIYKDDLEEALAGASTENSTVIIAVANQAYTEGDKPMLDIFLDGLWLGEGTQKLKDHILIVAVDQTAYDRCKFLNLHCYKMKTDGVEFDGREKLFMSDDFIKMMWRRTLLLGDVLKHGYNFIFTDMDILWVRNPFQMLMLNESLDLQISVDKFNGDEWSENNPINTGFYMIRSNRKTIALYDEWYGQKDNSTGKKEQDVLYELMRGGAFERLGLRVRFLDTLFFSGFCQNSNDFKEVTTVHANCCRSIKAKVHDLMEVLHDWKKFKASSHDNTTQFQWSDHTACLDSWKQQ</sequence>
<feature type="signal peptide" evidence="2">
    <location>
        <begin position="1"/>
        <end position="22"/>
    </location>
</feature>
<evidence type="ECO:0000313" key="4">
    <source>
        <dbReference type="EMBL" id="PWA76778.1"/>
    </source>
</evidence>
<dbReference type="EMBL" id="PKPP01002223">
    <property type="protein sequence ID" value="PWA76778.1"/>
    <property type="molecule type" value="Genomic_DNA"/>
</dbReference>
<dbReference type="Gene3D" id="3.90.550.10">
    <property type="entry name" value="Spore Coat Polysaccharide Biosynthesis Protein SpsA, Chain A"/>
    <property type="match status" value="1"/>
</dbReference>
<dbReference type="InterPro" id="IPR005069">
    <property type="entry name" value="Nucl-diP-sugar_transferase"/>
</dbReference>
<dbReference type="InterPro" id="IPR029044">
    <property type="entry name" value="Nucleotide-diphossugar_trans"/>
</dbReference>
<evidence type="ECO:0000256" key="2">
    <source>
        <dbReference type="SAM" id="SignalP"/>
    </source>
</evidence>
<dbReference type="GO" id="GO:0016740">
    <property type="term" value="F:transferase activity"/>
    <property type="evidence" value="ECO:0007669"/>
    <property type="project" value="UniProtKB-KW"/>
</dbReference>
<gene>
    <name evidence="4" type="ORF">CTI12_AA230450</name>
</gene>
<dbReference type="AlphaFoldDB" id="A0A2U1NTH5"/>
<name>A0A2U1NTH5_ARTAN</name>
<dbReference type="InterPro" id="IPR044821">
    <property type="entry name" value="At1g28695/At4g15970-like"/>
</dbReference>